<keyword evidence="3" id="KW-1133">Transmembrane helix</keyword>
<evidence type="ECO:0000313" key="6">
    <source>
        <dbReference type="Proteomes" id="UP000245014"/>
    </source>
</evidence>
<keyword evidence="3" id="KW-0812">Transmembrane</keyword>
<dbReference type="GO" id="GO:0052621">
    <property type="term" value="F:diguanylate cyclase activity"/>
    <property type="evidence" value="ECO:0007669"/>
    <property type="project" value="UniProtKB-EC"/>
</dbReference>
<dbReference type="GO" id="GO:0005886">
    <property type="term" value="C:plasma membrane"/>
    <property type="evidence" value="ECO:0007669"/>
    <property type="project" value="TreeGrafter"/>
</dbReference>
<dbReference type="STRING" id="28200.GCA_001572935_00092"/>
<sequence length="405" mass="46630">MEKRIISFIRYAPLTILPLVVAMIFYLIISGYKSSLENNFLLYKNSLLEQEKTQVKTNVEIAIQIYKNQIILAGNKNILNSSFLNLMKNINSKASDYFFIFDTSGNVILHSFLNFLEGENLFILEDENYNSAVKTITTNYQNDRFVNYLWLNPNTNKVEEKVSFVKLIPETNLIIGSGFYPSEIEKKVEEKIKSEEATYDKNIYLTLLLALIFIVLSIFIAFIVSNILLKKFNYLAKSKNLNEEQASIDNMTKLYNRDWFYKALETFHQNLKDDKNSFSLVVFDIDDIKNINTTFNYDFGDTIIKQIANLAKATLPKDVFISRVAGDRFAIIIPQSDLNSSFILAKKLKNNVEGHIFKNDQRVTISLGVIEANKNISSHELIRKVDLALFKAKKEGKNRVIAYKS</sequence>
<dbReference type="EC" id="2.7.7.65" evidence="1"/>
<reference evidence="5 6" key="1">
    <citation type="submission" date="2018-05" db="EMBL/GenBank/DDBJ databases">
        <title>Antimicrobial susceptibility testing and genomic analysis of Arcobacter skirrowii strains and one Arcobacter butzleri isolated from German poultry farms.</title>
        <authorList>
            <person name="Haenel I."/>
            <person name="Hotzel H."/>
            <person name="Tomaso H."/>
            <person name="Busch A."/>
        </authorList>
    </citation>
    <scope>NUCLEOTIDE SEQUENCE [LARGE SCALE GENOMIC DNA]</scope>
    <source>
        <strain evidence="6">v</strain>
    </source>
</reference>
<dbReference type="Gene3D" id="3.30.450.20">
    <property type="entry name" value="PAS domain"/>
    <property type="match status" value="1"/>
</dbReference>
<dbReference type="AlphaFoldDB" id="A0A2U2BZ02"/>
<dbReference type="SMART" id="SM00267">
    <property type="entry name" value="GGDEF"/>
    <property type="match status" value="1"/>
</dbReference>
<evidence type="ECO:0000313" key="5">
    <source>
        <dbReference type="EMBL" id="PWE20158.1"/>
    </source>
</evidence>
<feature type="transmembrane region" description="Helical" evidence="3">
    <location>
        <begin position="203"/>
        <end position="229"/>
    </location>
</feature>
<accession>A0A2U2BZ02</accession>
<dbReference type="InterPro" id="IPR043128">
    <property type="entry name" value="Rev_trsase/Diguanyl_cyclase"/>
</dbReference>
<dbReference type="Pfam" id="PF08269">
    <property type="entry name" value="dCache_2"/>
    <property type="match status" value="1"/>
</dbReference>
<dbReference type="PANTHER" id="PTHR45138">
    <property type="entry name" value="REGULATORY COMPONENTS OF SENSORY TRANSDUCTION SYSTEM"/>
    <property type="match status" value="1"/>
</dbReference>
<dbReference type="GO" id="GO:1902201">
    <property type="term" value="P:negative regulation of bacterial-type flagellum-dependent cell motility"/>
    <property type="evidence" value="ECO:0007669"/>
    <property type="project" value="TreeGrafter"/>
</dbReference>
<dbReference type="PROSITE" id="PS50887">
    <property type="entry name" value="GGDEF"/>
    <property type="match status" value="1"/>
</dbReference>
<dbReference type="SUPFAM" id="SSF55073">
    <property type="entry name" value="Nucleotide cyclase"/>
    <property type="match status" value="1"/>
</dbReference>
<feature type="domain" description="GGDEF" evidence="4">
    <location>
        <begin position="276"/>
        <end position="405"/>
    </location>
</feature>
<evidence type="ECO:0000259" key="4">
    <source>
        <dbReference type="PROSITE" id="PS50887"/>
    </source>
</evidence>
<dbReference type="InterPro" id="IPR004010">
    <property type="entry name" value="Double_Cache_2"/>
</dbReference>
<feature type="transmembrane region" description="Helical" evidence="3">
    <location>
        <begin position="12"/>
        <end position="32"/>
    </location>
</feature>
<dbReference type="GO" id="GO:0043709">
    <property type="term" value="P:cell adhesion involved in single-species biofilm formation"/>
    <property type="evidence" value="ECO:0007669"/>
    <property type="project" value="TreeGrafter"/>
</dbReference>
<comment type="caution">
    <text evidence="5">The sequence shown here is derived from an EMBL/GenBank/DDBJ whole genome shotgun (WGS) entry which is preliminary data.</text>
</comment>
<evidence type="ECO:0000256" key="2">
    <source>
        <dbReference type="ARBA" id="ARBA00034247"/>
    </source>
</evidence>
<dbReference type="Pfam" id="PF00990">
    <property type="entry name" value="GGDEF"/>
    <property type="match status" value="1"/>
</dbReference>
<dbReference type="PANTHER" id="PTHR45138:SF9">
    <property type="entry name" value="DIGUANYLATE CYCLASE DGCM-RELATED"/>
    <property type="match status" value="1"/>
</dbReference>
<proteinExistence type="predicted"/>
<dbReference type="InterPro" id="IPR000160">
    <property type="entry name" value="GGDEF_dom"/>
</dbReference>
<dbReference type="RefSeq" id="WP_109065308.1">
    <property type="nucleotide sequence ID" value="NZ_JAUQUE010000012.1"/>
</dbReference>
<dbReference type="InterPro" id="IPR050469">
    <property type="entry name" value="Diguanylate_Cyclase"/>
</dbReference>
<organism evidence="5 6">
    <name type="scientific">Aliarcobacter skirrowii</name>
    <dbReference type="NCBI Taxonomy" id="28200"/>
    <lineage>
        <taxon>Bacteria</taxon>
        <taxon>Pseudomonadati</taxon>
        <taxon>Campylobacterota</taxon>
        <taxon>Epsilonproteobacteria</taxon>
        <taxon>Campylobacterales</taxon>
        <taxon>Arcobacteraceae</taxon>
        <taxon>Aliarcobacter</taxon>
    </lineage>
</organism>
<evidence type="ECO:0000256" key="3">
    <source>
        <dbReference type="SAM" id="Phobius"/>
    </source>
</evidence>
<dbReference type="EMBL" id="QEYI01000008">
    <property type="protein sequence ID" value="PWE20158.1"/>
    <property type="molecule type" value="Genomic_DNA"/>
</dbReference>
<comment type="catalytic activity">
    <reaction evidence="2">
        <text>2 GTP = 3',3'-c-di-GMP + 2 diphosphate</text>
        <dbReference type="Rhea" id="RHEA:24898"/>
        <dbReference type="ChEBI" id="CHEBI:33019"/>
        <dbReference type="ChEBI" id="CHEBI:37565"/>
        <dbReference type="ChEBI" id="CHEBI:58805"/>
        <dbReference type="EC" id="2.7.7.65"/>
    </reaction>
</comment>
<keyword evidence="3" id="KW-0472">Membrane</keyword>
<gene>
    <name evidence="5" type="ORF">DF188_08240</name>
</gene>
<evidence type="ECO:0000256" key="1">
    <source>
        <dbReference type="ARBA" id="ARBA00012528"/>
    </source>
</evidence>
<dbReference type="InterPro" id="IPR029787">
    <property type="entry name" value="Nucleotide_cyclase"/>
</dbReference>
<dbReference type="Gene3D" id="3.30.70.270">
    <property type="match status" value="1"/>
</dbReference>
<protein>
    <recommendedName>
        <fullName evidence="1">diguanylate cyclase</fullName>
        <ecNumber evidence="1">2.7.7.65</ecNumber>
    </recommendedName>
</protein>
<name>A0A2U2BZ02_9BACT</name>
<dbReference type="Proteomes" id="UP000245014">
    <property type="component" value="Unassembled WGS sequence"/>
</dbReference>
<dbReference type="NCBIfam" id="TIGR00254">
    <property type="entry name" value="GGDEF"/>
    <property type="match status" value="1"/>
</dbReference>
<dbReference type="CDD" id="cd01949">
    <property type="entry name" value="GGDEF"/>
    <property type="match status" value="1"/>
</dbReference>